<protein>
    <submittedName>
        <fullName evidence="2">Uncharacterized protein</fullName>
    </submittedName>
</protein>
<evidence type="ECO:0000313" key="2">
    <source>
        <dbReference type="EMBL" id="KAL2633037.1"/>
    </source>
</evidence>
<feature type="compositionally biased region" description="Polar residues" evidence="1">
    <location>
        <begin position="50"/>
        <end position="65"/>
    </location>
</feature>
<accession>A0ABD1YUI6</accession>
<reference evidence="2 3" key="1">
    <citation type="submission" date="2024-09" db="EMBL/GenBank/DDBJ databases">
        <title>Chromosome-scale assembly of Riccia fluitans.</title>
        <authorList>
            <person name="Paukszto L."/>
            <person name="Sawicki J."/>
            <person name="Karawczyk K."/>
            <person name="Piernik-Szablinska J."/>
            <person name="Szczecinska M."/>
            <person name="Mazdziarz M."/>
        </authorList>
    </citation>
    <scope>NUCLEOTIDE SEQUENCE [LARGE SCALE GENOMIC DNA]</scope>
    <source>
        <strain evidence="2">Rf_01</strain>
        <tissue evidence="2">Aerial parts of the thallus</tissue>
    </source>
</reference>
<comment type="caution">
    <text evidence="2">The sequence shown here is derived from an EMBL/GenBank/DDBJ whole genome shotgun (WGS) entry which is preliminary data.</text>
</comment>
<proteinExistence type="predicted"/>
<evidence type="ECO:0000313" key="3">
    <source>
        <dbReference type="Proteomes" id="UP001605036"/>
    </source>
</evidence>
<name>A0ABD1YUI6_9MARC</name>
<dbReference type="EMBL" id="JBHFFA010000003">
    <property type="protein sequence ID" value="KAL2633037.1"/>
    <property type="molecule type" value="Genomic_DNA"/>
</dbReference>
<evidence type="ECO:0000256" key="1">
    <source>
        <dbReference type="SAM" id="MobiDB-lite"/>
    </source>
</evidence>
<feature type="compositionally biased region" description="Basic and acidic residues" evidence="1">
    <location>
        <begin position="70"/>
        <end position="81"/>
    </location>
</feature>
<organism evidence="2 3">
    <name type="scientific">Riccia fluitans</name>
    <dbReference type="NCBI Taxonomy" id="41844"/>
    <lineage>
        <taxon>Eukaryota</taxon>
        <taxon>Viridiplantae</taxon>
        <taxon>Streptophyta</taxon>
        <taxon>Embryophyta</taxon>
        <taxon>Marchantiophyta</taxon>
        <taxon>Marchantiopsida</taxon>
        <taxon>Marchantiidae</taxon>
        <taxon>Marchantiales</taxon>
        <taxon>Ricciaceae</taxon>
        <taxon>Riccia</taxon>
    </lineage>
</organism>
<dbReference type="Proteomes" id="UP001605036">
    <property type="component" value="Unassembled WGS sequence"/>
</dbReference>
<gene>
    <name evidence="2" type="ORF">R1flu_004516</name>
</gene>
<sequence>MTIVAVHLELAGRTGSPHFPDVVKFRRIFSHWRKKGVKTEFIQYIKTTSPLSKASQIHSVQQPQASPKAAQEDHSSTYITRERDLEVDQRLNIVNRRSL</sequence>
<dbReference type="AlphaFoldDB" id="A0ABD1YUI6"/>
<feature type="region of interest" description="Disordered" evidence="1">
    <location>
        <begin position="50"/>
        <end position="81"/>
    </location>
</feature>
<keyword evidence="3" id="KW-1185">Reference proteome</keyword>